<evidence type="ECO:0000256" key="1">
    <source>
        <dbReference type="SAM" id="Phobius"/>
    </source>
</evidence>
<dbReference type="EMBL" id="MLJW01008473">
    <property type="protein sequence ID" value="OIQ64036.1"/>
    <property type="molecule type" value="Genomic_DNA"/>
</dbReference>
<evidence type="ECO:0000313" key="2">
    <source>
        <dbReference type="EMBL" id="OIQ64036.1"/>
    </source>
</evidence>
<feature type="transmembrane region" description="Helical" evidence="1">
    <location>
        <begin position="26"/>
        <end position="42"/>
    </location>
</feature>
<comment type="caution">
    <text evidence="2">The sequence shown here is derived from an EMBL/GenBank/DDBJ whole genome shotgun (WGS) entry which is preliminary data.</text>
</comment>
<name>A0A1J5P981_9ZZZZ</name>
<dbReference type="AlphaFoldDB" id="A0A1J5P981"/>
<gene>
    <name evidence="2" type="ORF">GALL_544160</name>
</gene>
<sequence>MIEFHTLPDPVRTAAKNQYCRLGPRLYFTLGLISSVVIWLGSGKFSRAGVNRFDNGTQRECVAQLPDGLFTNAFNLGDLGVRETKAFDESEHVDIEFGGGGKFVRRLAQYFDLSKEPWVYPTGSMDSLDGGTCMNGALHKSEPVFGRHTRRGNQLSKGYLVERRRPPIECGTLLL</sequence>
<keyword evidence="1" id="KW-0472">Membrane</keyword>
<proteinExistence type="predicted"/>
<reference evidence="2" key="1">
    <citation type="submission" date="2016-10" db="EMBL/GenBank/DDBJ databases">
        <title>Sequence of Gallionella enrichment culture.</title>
        <authorList>
            <person name="Poehlein A."/>
            <person name="Muehling M."/>
            <person name="Daniel R."/>
        </authorList>
    </citation>
    <scope>NUCLEOTIDE SEQUENCE</scope>
</reference>
<organism evidence="2">
    <name type="scientific">mine drainage metagenome</name>
    <dbReference type="NCBI Taxonomy" id="410659"/>
    <lineage>
        <taxon>unclassified sequences</taxon>
        <taxon>metagenomes</taxon>
        <taxon>ecological metagenomes</taxon>
    </lineage>
</organism>
<keyword evidence="1" id="KW-0812">Transmembrane</keyword>
<protein>
    <submittedName>
        <fullName evidence="2">Uncharacterized protein</fullName>
    </submittedName>
</protein>
<keyword evidence="1" id="KW-1133">Transmembrane helix</keyword>
<accession>A0A1J5P981</accession>